<organism evidence="5 6">
    <name type="scientific">Primorskyibacter sedentarius</name>
    <dbReference type="NCBI Taxonomy" id="745311"/>
    <lineage>
        <taxon>Bacteria</taxon>
        <taxon>Pseudomonadati</taxon>
        <taxon>Pseudomonadota</taxon>
        <taxon>Alphaproteobacteria</taxon>
        <taxon>Rhodobacterales</taxon>
        <taxon>Roseobacteraceae</taxon>
        <taxon>Primorskyibacter</taxon>
    </lineage>
</organism>
<dbReference type="InterPro" id="IPR008920">
    <property type="entry name" value="TF_FadR/GntR_C"/>
</dbReference>
<dbReference type="SUPFAM" id="SSF46785">
    <property type="entry name" value="Winged helix' DNA-binding domain"/>
    <property type="match status" value="1"/>
</dbReference>
<sequence length="232" mass="25591">MLFMDRKRSDIIADDIEGLIFDGTFADGARLDEVQLAERFSVSRTPVREALQRLALSGLVDQIPRRGVFVRQPGPVELIEMFEVMAELEAVCARLAASRISDDALARLESTNARCAEAVSANDTDSYYHQNELFHALIYEQAGNGFLQQEALRLQRRLRPFRRMQLRARGRLKQSMAEHQAVVHALKDGDAAGAADVMRSHVAVQGEKFHHLLGLLKTGGRGNAGGGAPSTP</sequence>
<dbReference type="Pfam" id="PF07729">
    <property type="entry name" value="FCD"/>
    <property type="match status" value="1"/>
</dbReference>
<dbReference type="PANTHER" id="PTHR43537">
    <property type="entry name" value="TRANSCRIPTIONAL REGULATOR, GNTR FAMILY"/>
    <property type="match status" value="1"/>
</dbReference>
<comment type="caution">
    <text evidence="5">The sequence shown here is derived from an EMBL/GenBank/DDBJ whole genome shotgun (WGS) entry which is preliminary data.</text>
</comment>
<gene>
    <name evidence="5" type="ORF">EDD52_101206</name>
</gene>
<dbReference type="InterPro" id="IPR000524">
    <property type="entry name" value="Tscrpt_reg_HTH_GntR"/>
</dbReference>
<reference evidence="5 6" key="1">
    <citation type="submission" date="2019-03" db="EMBL/GenBank/DDBJ databases">
        <title>Genomic Encyclopedia of Type Strains, Phase IV (KMG-IV): sequencing the most valuable type-strain genomes for metagenomic binning, comparative biology and taxonomic classification.</title>
        <authorList>
            <person name="Goeker M."/>
        </authorList>
    </citation>
    <scope>NUCLEOTIDE SEQUENCE [LARGE SCALE GENOMIC DNA]</scope>
    <source>
        <strain evidence="5 6">DSM 104836</strain>
    </source>
</reference>
<dbReference type="CDD" id="cd07377">
    <property type="entry name" value="WHTH_GntR"/>
    <property type="match status" value="1"/>
</dbReference>
<dbReference type="PROSITE" id="PS50949">
    <property type="entry name" value="HTH_GNTR"/>
    <property type="match status" value="1"/>
</dbReference>
<evidence type="ECO:0000313" key="6">
    <source>
        <dbReference type="Proteomes" id="UP000295696"/>
    </source>
</evidence>
<dbReference type="InterPro" id="IPR011711">
    <property type="entry name" value="GntR_C"/>
</dbReference>
<dbReference type="SMART" id="SM00345">
    <property type="entry name" value="HTH_GNTR"/>
    <property type="match status" value="1"/>
</dbReference>
<evidence type="ECO:0000259" key="4">
    <source>
        <dbReference type="PROSITE" id="PS50949"/>
    </source>
</evidence>
<dbReference type="AlphaFoldDB" id="A0A4R3JP47"/>
<dbReference type="SMART" id="SM00895">
    <property type="entry name" value="FCD"/>
    <property type="match status" value="1"/>
</dbReference>
<dbReference type="GO" id="GO:0003677">
    <property type="term" value="F:DNA binding"/>
    <property type="evidence" value="ECO:0007669"/>
    <property type="project" value="UniProtKB-KW"/>
</dbReference>
<dbReference type="GO" id="GO:0003700">
    <property type="term" value="F:DNA-binding transcription factor activity"/>
    <property type="evidence" value="ECO:0007669"/>
    <property type="project" value="InterPro"/>
</dbReference>
<keyword evidence="6" id="KW-1185">Reference proteome</keyword>
<keyword evidence="1" id="KW-0805">Transcription regulation</keyword>
<evidence type="ECO:0000256" key="1">
    <source>
        <dbReference type="ARBA" id="ARBA00023015"/>
    </source>
</evidence>
<dbReference type="Proteomes" id="UP000295696">
    <property type="component" value="Unassembled WGS sequence"/>
</dbReference>
<dbReference type="Pfam" id="PF00392">
    <property type="entry name" value="GntR"/>
    <property type="match status" value="1"/>
</dbReference>
<keyword evidence="3" id="KW-0804">Transcription</keyword>
<name>A0A4R3JP47_9RHOB</name>
<accession>A0A4R3JP47</accession>
<dbReference type="Gene3D" id="1.20.120.530">
    <property type="entry name" value="GntR ligand-binding domain-like"/>
    <property type="match status" value="1"/>
</dbReference>
<dbReference type="PANTHER" id="PTHR43537:SF49">
    <property type="entry name" value="TRANSCRIPTIONAL REGULATORY PROTEIN"/>
    <property type="match status" value="1"/>
</dbReference>
<keyword evidence="2" id="KW-0238">DNA-binding</keyword>
<evidence type="ECO:0000256" key="3">
    <source>
        <dbReference type="ARBA" id="ARBA00023163"/>
    </source>
</evidence>
<protein>
    <submittedName>
        <fullName evidence="5">GntR family transcriptional regulator</fullName>
    </submittedName>
</protein>
<evidence type="ECO:0000313" key="5">
    <source>
        <dbReference type="EMBL" id="TCS67115.1"/>
    </source>
</evidence>
<dbReference type="Gene3D" id="1.10.10.10">
    <property type="entry name" value="Winged helix-like DNA-binding domain superfamily/Winged helix DNA-binding domain"/>
    <property type="match status" value="1"/>
</dbReference>
<dbReference type="PRINTS" id="PR00035">
    <property type="entry name" value="HTHGNTR"/>
</dbReference>
<evidence type="ECO:0000256" key="2">
    <source>
        <dbReference type="ARBA" id="ARBA00023125"/>
    </source>
</evidence>
<dbReference type="InterPro" id="IPR036388">
    <property type="entry name" value="WH-like_DNA-bd_sf"/>
</dbReference>
<dbReference type="EMBL" id="SLZU01000001">
    <property type="protein sequence ID" value="TCS67115.1"/>
    <property type="molecule type" value="Genomic_DNA"/>
</dbReference>
<dbReference type="SUPFAM" id="SSF48008">
    <property type="entry name" value="GntR ligand-binding domain-like"/>
    <property type="match status" value="1"/>
</dbReference>
<proteinExistence type="predicted"/>
<feature type="domain" description="HTH gntR-type" evidence="4">
    <location>
        <begin position="6"/>
        <end position="73"/>
    </location>
</feature>
<dbReference type="InterPro" id="IPR036390">
    <property type="entry name" value="WH_DNA-bd_sf"/>
</dbReference>